<organism evidence="3 4">
    <name type="scientific">Algibacter mikhailovii</name>
    <dbReference type="NCBI Taxonomy" id="425498"/>
    <lineage>
        <taxon>Bacteria</taxon>
        <taxon>Pseudomonadati</taxon>
        <taxon>Bacteroidota</taxon>
        <taxon>Flavobacteriia</taxon>
        <taxon>Flavobacteriales</taxon>
        <taxon>Flavobacteriaceae</taxon>
        <taxon>Algibacter</taxon>
    </lineage>
</organism>
<evidence type="ECO:0000256" key="1">
    <source>
        <dbReference type="SAM" id="Coils"/>
    </source>
</evidence>
<keyword evidence="2" id="KW-0812">Transmembrane</keyword>
<feature type="transmembrane region" description="Helical" evidence="2">
    <location>
        <begin position="12"/>
        <end position="29"/>
    </location>
</feature>
<name>A0A918VDY6_9FLAO</name>
<sequence length="217" mass="24406">MEEDKKHKTHFPYKTLIWALFACIALFLFKSELKQLLTNAEKLSVFGVEINASKEKVTRLQDSIQSFETTIANLSNQISDQQGKINDLGELKTKLQKELEACPEAKQTSVQFNKQVSQILSANKDLQVNSNKLKQTNILSSNMFLVKLIVPSKMAKATVYIDGKKTAPVKRSGVVIAVKVPQKSNSHNFEIRQGDKTCNTDRLITKDNTELPMACDF</sequence>
<dbReference type="RefSeq" id="WP_189362531.1">
    <property type="nucleotide sequence ID" value="NZ_BMWZ01000009.1"/>
</dbReference>
<gene>
    <name evidence="3" type="ORF">GCM10007028_32930</name>
</gene>
<dbReference type="EMBL" id="BMWZ01000009">
    <property type="protein sequence ID" value="GGZ91917.1"/>
    <property type="molecule type" value="Genomic_DNA"/>
</dbReference>
<dbReference type="AlphaFoldDB" id="A0A918VDY6"/>
<dbReference type="Proteomes" id="UP000636004">
    <property type="component" value="Unassembled WGS sequence"/>
</dbReference>
<comment type="caution">
    <text evidence="3">The sequence shown here is derived from an EMBL/GenBank/DDBJ whole genome shotgun (WGS) entry which is preliminary data.</text>
</comment>
<evidence type="ECO:0000256" key="2">
    <source>
        <dbReference type="SAM" id="Phobius"/>
    </source>
</evidence>
<feature type="coiled-coil region" evidence="1">
    <location>
        <begin position="57"/>
        <end position="91"/>
    </location>
</feature>
<evidence type="ECO:0000313" key="4">
    <source>
        <dbReference type="Proteomes" id="UP000636004"/>
    </source>
</evidence>
<evidence type="ECO:0000313" key="3">
    <source>
        <dbReference type="EMBL" id="GGZ91917.1"/>
    </source>
</evidence>
<protein>
    <submittedName>
        <fullName evidence="3">Uncharacterized protein</fullName>
    </submittedName>
</protein>
<reference evidence="3" key="1">
    <citation type="journal article" date="2014" name="Int. J. Syst. Evol. Microbiol.">
        <title>Complete genome sequence of Corynebacterium casei LMG S-19264T (=DSM 44701T), isolated from a smear-ripened cheese.</title>
        <authorList>
            <consortium name="US DOE Joint Genome Institute (JGI-PGF)"/>
            <person name="Walter F."/>
            <person name="Albersmeier A."/>
            <person name="Kalinowski J."/>
            <person name="Ruckert C."/>
        </authorList>
    </citation>
    <scope>NUCLEOTIDE SEQUENCE</scope>
    <source>
        <strain evidence="3">KCTC 12710</strain>
    </source>
</reference>
<accession>A0A918VDY6</accession>
<keyword evidence="4" id="KW-1185">Reference proteome</keyword>
<reference evidence="3" key="2">
    <citation type="submission" date="2020-09" db="EMBL/GenBank/DDBJ databases">
        <authorList>
            <person name="Sun Q."/>
            <person name="Kim S."/>
        </authorList>
    </citation>
    <scope>NUCLEOTIDE SEQUENCE</scope>
    <source>
        <strain evidence="3">KCTC 12710</strain>
    </source>
</reference>
<proteinExistence type="predicted"/>
<keyword evidence="1" id="KW-0175">Coiled coil</keyword>
<keyword evidence="2" id="KW-1133">Transmembrane helix</keyword>
<keyword evidence="2" id="KW-0472">Membrane</keyword>